<keyword evidence="2" id="KW-0342">GTP-binding</keyword>
<dbReference type="CDD" id="cd00154">
    <property type="entry name" value="Rab"/>
    <property type="match status" value="1"/>
</dbReference>
<protein>
    <submittedName>
        <fullName evidence="5">RAB24, member RAS oncogene family</fullName>
    </submittedName>
</protein>
<evidence type="ECO:0000313" key="3">
    <source>
        <dbReference type="EMBL" id="VDO62950.1"/>
    </source>
</evidence>
<evidence type="ECO:0000256" key="2">
    <source>
        <dbReference type="ARBA" id="ARBA00023134"/>
    </source>
</evidence>
<evidence type="ECO:0000313" key="4">
    <source>
        <dbReference type="Proteomes" id="UP000268014"/>
    </source>
</evidence>
<proteinExistence type="predicted"/>
<dbReference type="GO" id="GO:0005525">
    <property type="term" value="F:GTP binding"/>
    <property type="evidence" value="ECO:0007669"/>
    <property type="project" value="UniProtKB-KW"/>
</dbReference>
<dbReference type="GO" id="GO:0003924">
    <property type="term" value="F:GTPase activity"/>
    <property type="evidence" value="ECO:0007669"/>
    <property type="project" value="InterPro"/>
</dbReference>
<dbReference type="STRING" id="6290.A0A158QRA8"/>
<dbReference type="SUPFAM" id="SSF52540">
    <property type="entry name" value="P-loop containing nucleoside triphosphate hydrolases"/>
    <property type="match status" value="1"/>
</dbReference>
<keyword evidence="1" id="KW-0547">Nucleotide-binding</keyword>
<dbReference type="SMART" id="SM00174">
    <property type="entry name" value="RHO"/>
    <property type="match status" value="1"/>
</dbReference>
<dbReference type="InterPro" id="IPR050227">
    <property type="entry name" value="Rab"/>
</dbReference>
<dbReference type="SMART" id="SM00173">
    <property type="entry name" value="RAS"/>
    <property type="match status" value="1"/>
</dbReference>
<dbReference type="NCBIfam" id="TIGR00231">
    <property type="entry name" value="small_GTP"/>
    <property type="match status" value="1"/>
</dbReference>
<dbReference type="PRINTS" id="PR00449">
    <property type="entry name" value="RASTRNSFRMNG"/>
</dbReference>
<gene>
    <name evidence="3" type="ORF">HPLM_LOCUS17025</name>
</gene>
<reference evidence="3 4" key="2">
    <citation type="submission" date="2018-11" db="EMBL/GenBank/DDBJ databases">
        <authorList>
            <consortium name="Pathogen Informatics"/>
        </authorList>
    </citation>
    <scope>NUCLEOTIDE SEQUENCE [LARGE SCALE GENOMIC DNA]</scope>
    <source>
        <strain evidence="3 4">MHpl1</strain>
    </source>
</reference>
<dbReference type="Proteomes" id="UP000268014">
    <property type="component" value="Unassembled WGS sequence"/>
</dbReference>
<dbReference type="WBParaSite" id="HPLM_0001703301-mRNA-1">
    <property type="protein sequence ID" value="HPLM_0001703301-mRNA-1"/>
    <property type="gene ID" value="HPLM_0001703301"/>
</dbReference>
<dbReference type="InterPro" id="IPR001806">
    <property type="entry name" value="Small_GTPase"/>
</dbReference>
<dbReference type="Pfam" id="PF00071">
    <property type="entry name" value="Ras"/>
    <property type="match status" value="1"/>
</dbReference>
<dbReference type="PANTHER" id="PTHR47977">
    <property type="entry name" value="RAS-RELATED PROTEIN RAB"/>
    <property type="match status" value="1"/>
</dbReference>
<reference evidence="5" key="1">
    <citation type="submission" date="2016-04" db="UniProtKB">
        <authorList>
            <consortium name="WormBaseParasite"/>
        </authorList>
    </citation>
    <scope>IDENTIFICATION</scope>
</reference>
<dbReference type="PROSITE" id="PS51419">
    <property type="entry name" value="RAB"/>
    <property type="match status" value="1"/>
</dbReference>
<dbReference type="SMART" id="SM00175">
    <property type="entry name" value="RAB"/>
    <property type="match status" value="1"/>
</dbReference>
<dbReference type="InterPro" id="IPR027417">
    <property type="entry name" value="P-loop_NTPase"/>
</dbReference>
<dbReference type="EMBL" id="UZAF01019720">
    <property type="protein sequence ID" value="VDO62950.1"/>
    <property type="molecule type" value="Genomic_DNA"/>
</dbReference>
<dbReference type="Gene3D" id="3.40.50.300">
    <property type="entry name" value="P-loop containing nucleotide triphosphate hydrolases"/>
    <property type="match status" value="2"/>
</dbReference>
<keyword evidence="4" id="KW-1185">Reference proteome</keyword>
<evidence type="ECO:0000313" key="5">
    <source>
        <dbReference type="WBParaSite" id="HPLM_0001703301-mRNA-1"/>
    </source>
</evidence>
<organism evidence="5">
    <name type="scientific">Haemonchus placei</name>
    <name type="common">Barber's pole worm</name>
    <dbReference type="NCBI Taxonomy" id="6290"/>
    <lineage>
        <taxon>Eukaryota</taxon>
        <taxon>Metazoa</taxon>
        <taxon>Ecdysozoa</taxon>
        <taxon>Nematoda</taxon>
        <taxon>Chromadorea</taxon>
        <taxon>Rhabditida</taxon>
        <taxon>Rhabditina</taxon>
        <taxon>Rhabditomorpha</taxon>
        <taxon>Strongyloidea</taxon>
        <taxon>Trichostrongylidae</taxon>
        <taxon>Haemonchus</taxon>
    </lineage>
</organism>
<name>A0A158QRA8_HAEPC</name>
<dbReference type="OrthoDB" id="9989112at2759"/>
<evidence type="ECO:0000256" key="1">
    <source>
        <dbReference type="ARBA" id="ARBA00022741"/>
    </source>
</evidence>
<dbReference type="AlphaFoldDB" id="A0A158QRA8"/>
<dbReference type="InterPro" id="IPR005225">
    <property type="entry name" value="Small_GTP-bd"/>
</dbReference>
<accession>A0A158QRA8</accession>
<sequence length="212" mass="24860">MESVERTPYHDPYMEELNSKHELDLLANVVRFRQQLAEQESRPRQDLQTIYEHPVRIKELNEAEKETEKQKKTDVDLRTPDRIFKVVFVGDSAVGKTAFLHRFCYNRFKPLFNATIGVDFTVKTITVGERVVALQLWDTAGQERNTVYKAGKKLADEFDMPFYETSAYTGYGIDYCMKSIAERLQKREEQHLYDALMLEMEPTGKKRSWCCL</sequence>